<dbReference type="InterPro" id="IPR057558">
    <property type="entry name" value="Swc3_dom"/>
</dbReference>
<evidence type="ECO:0000259" key="6">
    <source>
        <dbReference type="Pfam" id="PF24707"/>
    </source>
</evidence>
<keyword evidence="2 4" id="KW-0689">Ribosomal protein</keyword>
<dbReference type="InterPro" id="IPR000473">
    <property type="entry name" value="Ribosomal_bL36"/>
</dbReference>
<accession>A0A3M7AKZ8</accession>
<evidence type="ECO:0000313" key="10">
    <source>
        <dbReference type="Proteomes" id="UP000271337"/>
    </source>
</evidence>
<feature type="compositionally biased region" description="Low complexity" evidence="5">
    <location>
        <begin position="660"/>
        <end position="670"/>
    </location>
</feature>
<feature type="compositionally biased region" description="Low complexity" evidence="5">
    <location>
        <begin position="181"/>
        <end position="212"/>
    </location>
</feature>
<feature type="region of interest" description="Disordered" evidence="5">
    <location>
        <begin position="120"/>
        <end position="142"/>
    </location>
</feature>
<dbReference type="EMBL" id="QWIJ01001188">
    <property type="protein sequence ID" value="RMX76019.1"/>
    <property type="molecule type" value="Genomic_DNA"/>
</dbReference>
<evidence type="ECO:0000313" key="11">
    <source>
        <dbReference type="Proteomes" id="UP000276864"/>
    </source>
</evidence>
<gene>
    <name evidence="9" type="ORF">D0866_09660</name>
    <name evidence="8" type="ORF">D0867_11229</name>
    <name evidence="7" type="ORF">D0869_11105</name>
</gene>
<reference evidence="10 11" key="1">
    <citation type="journal article" date="2018" name="BMC Genomics">
        <title>Genomic evidence for intraspecific hybridization in a clonal and extremely halotolerant yeast.</title>
        <authorList>
            <person name="Gostincar C."/>
            <person name="Stajich J.E."/>
            <person name="Zupancic J."/>
            <person name="Zalar P."/>
            <person name="Gunde-Cimerman N."/>
        </authorList>
    </citation>
    <scope>NUCLEOTIDE SEQUENCE [LARGE SCALE GENOMIC DNA]</scope>
    <source>
        <strain evidence="9 11">EXF-6651</strain>
        <strain evidence="7 12">EXF-6656</strain>
        <strain evidence="8 10">EXF-6669</strain>
    </source>
</reference>
<dbReference type="Proteomes" id="UP000281245">
    <property type="component" value="Unassembled WGS sequence"/>
</dbReference>
<dbReference type="InterPro" id="IPR037651">
    <property type="entry name" value="Swc3"/>
</dbReference>
<dbReference type="EMBL" id="QWIM01001150">
    <property type="protein sequence ID" value="RMY28107.1"/>
    <property type="molecule type" value="Genomic_DNA"/>
</dbReference>
<feature type="region of interest" description="Disordered" evidence="5">
    <location>
        <begin position="167"/>
        <end position="279"/>
    </location>
</feature>
<feature type="region of interest" description="Disordered" evidence="5">
    <location>
        <begin position="1"/>
        <end position="86"/>
    </location>
</feature>
<evidence type="ECO:0000256" key="1">
    <source>
        <dbReference type="ARBA" id="ARBA00007645"/>
    </source>
</evidence>
<dbReference type="GO" id="GO:1990904">
    <property type="term" value="C:ribonucleoprotein complex"/>
    <property type="evidence" value="ECO:0007669"/>
    <property type="project" value="UniProtKB-KW"/>
</dbReference>
<evidence type="ECO:0000256" key="2">
    <source>
        <dbReference type="ARBA" id="ARBA00022980"/>
    </source>
</evidence>
<feature type="region of interest" description="Disordered" evidence="5">
    <location>
        <begin position="321"/>
        <end position="472"/>
    </location>
</feature>
<dbReference type="PANTHER" id="PTHR28108:SF1">
    <property type="entry name" value="SWR1-COMPLEX PROTEIN 3"/>
    <property type="match status" value="1"/>
</dbReference>
<proteinExistence type="inferred from homology"/>
<dbReference type="AlphaFoldDB" id="A0A3M7AKZ8"/>
<dbReference type="Proteomes" id="UP000271337">
    <property type="component" value="Unassembled WGS sequence"/>
</dbReference>
<dbReference type="OrthoDB" id="10265903at2759"/>
<keyword evidence="3 4" id="KW-0687">Ribonucleoprotein</keyword>
<evidence type="ECO:0000256" key="4">
    <source>
        <dbReference type="RuleBase" id="RU000570"/>
    </source>
</evidence>
<dbReference type="NCBIfam" id="TIGR01022">
    <property type="entry name" value="rpmJ_bact"/>
    <property type="match status" value="1"/>
</dbReference>
<evidence type="ECO:0000313" key="7">
    <source>
        <dbReference type="EMBL" id="RMX76019.1"/>
    </source>
</evidence>
<evidence type="ECO:0000256" key="3">
    <source>
        <dbReference type="ARBA" id="ARBA00023274"/>
    </source>
</evidence>
<evidence type="ECO:0000313" key="9">
    <source>
        <dbReference type="EMBL" id="RMY28107.1"/>
    </source>
</evidence>
<feature type="region of interest" description="Disordered" evidence="5">
    <location>
        <begin position="638"/>
        <end position="832"/>
    </location>
</feature>
<comment type="caution">
    <text evidence="9">The sequence shown here is derived from an EMBL/GenBank/DDBJ whole genome shotgun (WGS) entry which is preliminary data.</text>
</comment>
<dbReference type="GO" id="GO:0006412">
    <property type="term" value="P:translation"/>
    <property type="evidence" value="ECO:0007669"/>
    <property type="project" value="InterPro"/>
</dbReference>
<sequence>MAMSVEPAAGVKRAATGKSSSHQSANGTPAAKKAKLSPVEQSTPATPVATVNSQAVDKGSARLPSKILDGKPLPTLPDPQPASLPDTEYQSVAASAVLATSIARSQQRWTGDGIFERYWRKPETGKNARPPPPNNPDPKWMKHKGECRIRIEPHIFECQMYLEEKPRVAPVPPKQYLQPGQQAMYGQQYRQQQPYQPAYAQQQQQTQYGQTRAPPPVQQPLHQPTQPARTLPAPPAQTPQRPPSQQPPPPQPRPQQSSPTPQPGQKANPDPVIGRLAARASSNPELKVLMKEVAAGNASAQQLGVFQKHIDELQRQIKEEQDLKEAEEKRKAKEAELAKSQAKKEEGGREQGTGDRSKGSTPLPSAPRPLQQQQQQPPQQANTPQTHPPPAQQPYTPSTQPHQGNSQLQQQPASHPSAAVQRPPKPTLTPTPTTAQHPSPAVPSPSTQQAQPPPPPPPPGPPPVILSFSTPNSTEDRFLFPRTAILERLTDNHHLVSFLVTRKGSEAASFSPTNATGTTNTPSTIPAATAIDLTPTTSNPGTSTSPLFLSFDPEKTYYQPVTLMLEVKFGLETLVQHVRRWLLPEDQAREGMEKVMRECERAPEGCLPLRLPVKSAAGAGSGAGGVGLSGEVVGAGTPSASLGGSSGKGGVGSAGGKDGGSSNTLLSSALKKSKKKGGGATSVGTAAQGTPSAGPASMEGSKKGGGGGGGGTSSKAGEGKSETPKTPAPAPASVSAPTPAAPPATVEAEKEQKNGTSTSEGGEKGRIPDGLEEKKDGAASGADAGDKGESSRPKRSLRKSTSSRDLSGKVDAKTRGRWHPPTSDCGSPSAQLEHMPQEVSRYSYHLYTFCCPDCEPISPPNRQHLFALGSGFDDRLPVMLALRRSLFASAGTTCRTTTSTITNSSTLPRTSLRSCSTTNTSSTTASPSRHPSSFIRRTTISPLSTSSRTLLSSPLARSQPSQQQTRHQIQHYQQIRGMKVRSSVKKLCDGCKSVRRKGGKYVYIICSKNPKHKQR</sequence>
<feature type="compositionally biased region" description="Basic and acidic residues" evidence="5">
    <location>
        <begin position="761"/>
        <end position="777"/>
    </location>
</feature>
<name>A0A3M7AKZ8_HORWE</name>
<feature type="compositionally biased region" description="Low complexity" evidence="5">
    <location>
        <begin position="898"/>
        <end position="928"/>
    </location>
</feature>
<feature type="compositionally biased region" description="Gly residues" evidence="5">
    <location>
        <begin position="644"/>
        <end position="659"/>
    </location>
</feature>
<protein>
    <recommendedName>
        <fullName evidence="4">Ribosomal protein</fullName>
    </recommendedName>
</protein>
<dbReference type="Pfam" id="PF00444">
    <property type="entry name" value="Ribosomal_L36"/>
    <property type="match status" value="1"/>
</dbReference>
<dbReference type="Proteomes" id="UP000276864">
    <property type="component" value="Unassembled WGS sequence"/>
</dbReference>
<dbReference type="InterPro" id="IPR035977">
    <property type="entry name" value="Ribosomal_bL36_sp"/>
</dbReference>
<dbReference type="EMBL" id="QWIL01001558">
    <property type="protein sequence ID" value="RMY01909.1"/>
    <property type="molecule type" value="Genomic_DNA"/>
</dbReference>
<evidence type="ECO:0000313" key="12">
    <source>
        <dbReference type="Proteomes" id="UP000281245"/>
    </source>
</evidence>
<feature type="region of interest" description="Disordered" evidence="5">
    <location>
        <begin position="898"/>
        <end position="933"/>
    </location>
</feature>
<evidence type="ECO:0000256" key="5">
    <source>
        <dbReference type="SAM" id="MobiDB-lite"/>
    </source>
</evidence>
<feature type="compositionally biased region" description="Polar residues" evidence="5">
    <location>
        <begin position="17"/>
        <end position="27"/>
    </location>
</feature>
<organism evidence="9 11">
    <name type="scientific">Hortaea werneckii</name>
    <name type="common">Black yeast</name>
    <name type="synonym">Cladosporium werneckii</name>
    <dbReference type="NCBI Taxonomy" id="91943"/>
    <lineage>
        <taxon>Eukaryota</taxon>
        <taxon>Fungi</taxon>
        <taxon>Dikarya</taxon>
        <taxon>Ascomycota</taxon>
        <taxon>Pezizomycotina</taxon>
        <taxon>Dothideomycetes</taxon>
        <taxon>Dothideomycetidae</taxon>
        <taxon>Mycosphaerellales</taxon>
        <taxon>Teratosphaeriaceae</taxon>
        <taxon>Hortaea</taxon>
    </lineage>
</organism>
<feature type="compositionally biased region" description="Pro residues" evidence="5">
    <location>
        <begin position="451"/>
        <end position="464"/>
    </location>
</feature>
<dbReference type="VEuPathDB" id="FungiDB:BTJ68_07837"/>
<dbReference type="PANTHER" id="PTHR28108">
    <property type="entry name" value="SWR1-COMPLEX PROTEIN 3"/>
    <property type="match status" value="1"/>
</dbReference>
<feature type="compositionally biased region" description="Low complexity" evidence="5">
    <location>
        <begin position="731"/>
        <end position="746"/>
    </location>
</feature>
<dbReference type="Pfam" id="PF24707">
    <property type="entry name" value="Swc3"/>
    <property type="match status" value="1"/>
</dbReference>
<dbReference type="GO" id="GO:0000812">
    <property type="term" value="C:Swr1 complex"/>
    <property type="evidence" value="ECO:0007669"/>
    <property type="project" value="InterPro"/>
</dbReference>
<feature type="compositionally biased region" description="Basic and acidic residues" evidence="5">
    <location>
        <begin position="321"/>
        <end position="358"/>
    </location>
</feature>
<feature type="compositionally biased region" description="Low complexity" evidence="5">
    <location>
        <begin position="368"/>
        <end position="385"/>
    </location>
</feature>
<dbReference type="GO" id="GO:0005840">
    <property type="term" value="C:ribosome"/>
    <property type="evidence" value="ECO:0007669"/>
    <property type="project" value="UniProtKB-KW"/>
</dbReference>
<feature type="compositionally biased region" description="Pro residues" evidence="5">
    <location>
        <begin position="232"/>
        <end position="253"/>
    </location>
</feature>
<feature type="domain" description="SWR1-complex protein 3" evidence="6">
    <location>
        <begin position="64"/>
        <end position="162"/>
    </location>
</feature>
<evidence type="ECO:0000313" key="8">
    <source>
        <dbReference type="EMBL" id="RMY01909.1"/>
    </source>
</evidence>
<dbReference type="GO" id="GO:0140849">
    <property type="term" value="F:ATP-dependent H2AZ histone chaperone activity"/>
    <property type="evidence" value="ECO:0007669"/>
    <property type="project" value="InterPro"/>
</dbReference>
<comment type="similarity">
    <text evidence="1 4">Belongs to the bacterial ribosomal protein bL36 family.</text>
</comment>
<dbReference type="SUPFAM" id="SSF57840">
    <property type="entry name" value="Ribosomal protein L36"/>
    <property type="match status" value="1"/>
</dbReference>
<feature type="compositionally biased region" description="Polar residues" evidence="5">
    <location>
        <begin position="39"/>
        <end position="55"/>
    </location>
</feature>
<dbReference type="GO" id="GO:0003735">
    <property type="term" value="F:structural constituent of ribosome"/>
    <property type="evidence" value="ECO:0007669"/>
    <property type="project" value="InterPro"/>
</dbReference>
<feature type="compositionally biased region" description="Polar residues" evidence="5">
    <location>
        <begin position="402"/>
        <end position="414"/>
    </location>
</feature>
<feature type="compositionally biased region" description="Gly residues" evidence="5">
    <location>
        <begin position="703"/>
        <end position="712"/>
    </location>
</feature>
<dbReference type="VEuPathDB" id="FungiDB:BTJ68_07838"/>